<evidence type="ECO:0000313" key="3">
    <source>
        <dbReference type="EMBL" id="KAK0712517.1"/>
    </source>
</evidence>
<protein>
    <recommendedName>
        <fullName evidence="2">NADAR domain-containing protein</fullName>
    </recommendedName>
</protein>
<organism evidence="3 4">
    <name type="scientific">Lasiosphaeria miniovina</name>
    <dbReference type="NCBI Taxonomy" id="1954250"/>
    <lineage>
        <taxon>Eukaryota</taxon>
        <taxon>Fungi</taxon>
        <taxon>Dikarya</taxon>
        <taxon>Ascomycota</taxon>
        <taxon>Pezizomycotina</taxon>
        <taxon>Sordariomycetes</taxon>
        <taxon>Sordariomycetidae</taxon>
        <taxon>Sordariales</taxon>
        <taxon>Lasiosphaeriaceae</taxon>
        <taxon>Lasiosphaeria</taxon>
    </lineage>
</organism>
<dbReference type="GeneID" id="85328830"/>
<reference evidence="3" key="1">
    <citation type="submission" date="2023-06" db="EMBL/GenBank/DDBJ databases">
        <title>Genome-scale phylogeny and comparative genomics of the fungal order Sordariales.</title>
        <authorList>
            <consortium name="Lawrence Berkeley National Laboratory"/>
            <person name="Hensen N."/>
            <person name="Bonometti L."/>
            <person name="Westerberg I."/>
            <person name="Brannstrom I.O."/>
            <person name="Guillou S."/>
            <person name="Cros-Aarteil S."/>
            <person name="Calhoun S."/>
            <person name="Haridas S."/>
            <person name="Kuo A."/>
            <person name="Mondo S."/>
            <person name="Pangilinan J."/>
            <person name="Riley R."/>
            <person name="LaButti K."/>
            <person name="Andreopoulos B."/>
            <person name="Lipzen A."/>
            <person name="Chen C."/>
            <person name="Yanf M."/>
            <person name="Daum C."/>
            <person name="Ng V."/>
            <person name="Clum A."/>
            <person name="Steindorff A."/>
            <person name="Ohm R."/>
            <person name="Martin F."/>
            <person name="Silar P."/>
            <person name="Natvig D."/>
            <person name="Lalanne C."/>
            <person name="Gautier V."/>
            <person name="Ament-velasquez S.L."/>
            <person name="Kruys A."/>
            <person name="Hutchinson M.I."/>
            <person name="Powell A.J."/>
            <person name="Barry K."/>
            <person name="Miller A.N."/>
            <person name="Grigoriev I.V."/>
            <person name="Debuchy R."/>
            <person name="Gladieux P."/>
            <person name="Thoren M.H."/>
            <person name="Johannesson H."/>
        </authorList>
    </citation>
    <scope>NUCLEOTIDE SEQUENCE</scope>
    <source>
        <strain evidence="3">SMH2392-1A</strain>
    </source>
</reference>
<dbReference type="InterPro" id="IPR012816">
    <property type="entry name" value="NADAR"/>
</dbReference>
<dbReference type="EMBL" id="JAUIRO010000005">
    <property type="protein sequence ID" value="KAK0712517.1"/>
    <property type="molecule type" value="Genomic_DNA"/>
</dbReference>
<feature type="domain" description="NADAR" evidence="2">
    <location>
        <begin position="15"/>
        <end position="110"/>
    </location>
</feature>
<gene>
    <name evidence="3" type="ORF">B0T26DRAFT_752746</name>
</gene>
<name>A0AA40AAY8_9PEZI</name>
<dbReference type="AlphaFoldDB" id="A0AA40AAY8"/>
<dbReference type="CDD" id="cd15457">
    <property type="entry name" value="NADAR"/>
    <property type="match status" value="1"/>
</dbReference>
<dbReference type="Gene3D" id="1.10.357.40">
    <property type="entry name" value="YbiA-like"/>
    <property type="match status" value="1"/>
</dbReference>
<proteinExistence type="predicted"/>
<accession>A0AA40AAY8</accession>
<sequence>MASSANAWPANSEPDTGPSDESITFTCAEQFMMYCKAVRFNDTDTQARILATASPKEQKRLGRLTKGFDPVSWDQAKSGVVEAGNMAKFGQNVELRRKLLATGDRMLAEAA</sequence>
<dbReference type="InterPro" id="IPR037238">
    <property type="entry name" value="YbiA-like_sf"/>
</dbReference>
<keyword evidence="4" id="KW-1185">Reference proteome</keyword>
<dbReference type="Pfam" id="PF08719">
    <property type="entry name" value="NADAR"/>
    <property type="match status" value="1"/>
</dbReference>
<dbReference type="RefSeq" id="XP_060293840.1">
    <property type="nucleotide sequence ID" value="XM_060445560.1"/>
</dbReference>
<dbReference type="SUPFAM" id="SSF143990">
    <property type="entry name" value="YbiA-like"/>
    <property type="match status" value="1"/>
</dbReference>
<feature type="region of interest" description="Disordered" evidence="1">
    <location>
        <begin position="1"/>
        <end position="22"/>
    </location>
</feature>
<evidence type="ECO:0000259" key="2">
    <source>
        <dbReference type="Pfam" id="PF08719"/>
    </source>
</evidence>
<evidence type="ECO:0000313" key="4">
    <source>
        <dbReference type="Proteomes" id="UP001172101"/>
    </source>
</evidence>
<dbReference type="NCBIfam" id="TIGR02464">
    <property type="entry name" value="ribofla_fusion"/>
    <property type="match status" value="1"/>
</dbReference>
<comment type="caution">
    <text evidence="3">The sequence shown here is derived from an EMBL/GenBank/DDBJ whole genome shotgun (WGS) entry which is preliminary data.</text>
</comment>
<evidence type="ECO:0000256" key="1">
    <source>
        <dbReference type="SAM" id="MobiDB-lite"/>
    </source>
</evidence>
<dbReference type="Proteomes" id="UP001172101">
    <property type="component" value="Unassembled WGS sequence"/>
</dbReference>